<evidence type="ECO:0000256" key="1">
    <source>
        <dbReference type="ARBA" id="ARBA00023002"/>
    </source>
</evidence>
<evidence type="ECO:0000259" key="2">
    <source>
        <dbReference type="Pfam" id="PF03807"/>
    </source>
</evidence>
<gene>
    <name evidence="3" type="ORF">Ataiwa_11710</name>
</gene>
<dbReference type="InterPro" id="IPR028939">
    <property type="entry name" value="P5C_Rdtase_cat_N"/>
</dbReference>
<keyword evidence="1" id="KW-0560">Oxidoreductase</keyword>
<comment type="caution">
    <text evidence="3">The sequence shown here is derived from an EMBL/GenBank/DDBJ whole genome shotgun (WGS) entry which is preliminary data.</text>
</comment>
<dbReference type="Proteomes" id="UP001307705">
    <property type="component" value="Unassembled WGS sequence"/>
</dbReference>
<evidence type="ECO:0000313" key="4">
    <source>
        <dbReference type="Proteomes" id="UP001307705"/>
    </source>
</evidence>
<dbReference type="Gene3D" id="3.40.50.720">
    <property type="entry name" value="NAD(P)-binding Rossmann-like Domain"/>
    <property type="match status" value="1"/>
</dbReference>
<sequence>MKIAIIGTGNVGGSLASKWAVAGHIIHLGVQDLSSFKGKDLLQNPKTSVHLVKEAVALSELILLATPATAAVEVAKSLGDTTGKVIIDSMNIVMGRGPAGFKTTAEAILANTQTRDVVKCFNTTGFNNMKNPRYGDIDLDMFVAGDSEKGKAAAIQLAKDAGFGECYSIGGNDKFELMEQFAWFWINLAMVQGQGREIGFKLLKR</sequence>
<proteinExistence type="predicted"/>
<dbReference type="InterPro" id="IPR036291">
    <property type="entry name" value="NAD(P)-bd_dom_sf"/>
</dbReference>
<dbReference type="PANTHER" id="PTHR14239">
    <property type="entry name" value="DUDULIN-RELATED"/>
    <property type="match status" value="1"/>
</dbReference>
<dbReference type="PANTHER" id="PTHR14239:SF3">
    <property type="entry name" value="METALLOREDUCTASE STEAP1-RELATED"/>
    <property type="match status" value="1"/>
</dbReference>
<dbReference type="SUPFAM" id="SSF51735">
    <property type="entry name" value="NAD(P)-binding Rossmann-fold domains"/>
    <property type="match status" value="1"/>
</dbReference>
<protein>
    <submittedName>
        <fullName evidence="3">NAD(P)-binding domain-containing protein</fullName>
    </submittedName>
</protein>
<name>A0ABQ6PY93_9BACT</name>
<dbReference type="EMBL" id="BTPE01000003">
    <property type="protein sequence ID" value="GMQ32899.1"/>
    <property type="molecule type" value="Genomic_DNA"/>
</dbReference>
<dbReference type="Pfam" id="PF03807">
    <property type="entry name" value="F420_oxidored"/>
    <property type="match status" value="1"/>
</dbReference>
<keyword evidence="4" id="KW-1185">Reference proteome</keyword>
<organism evidence="3 4">
    <name type="scientific">Algoriphagus taiwanensis</name>
    <dbReference type="NCBI Taxonomy" id="1445656"/>
    <lineage>
        <taxon>Bacteria</taxon>
        <taxon>Pseudomonadati</taxon>
        <taxon>Bacteroidota</taxon>
        <taxon>Cytophagia</taxon>
        <taxon>Cytophagales</taxon>
        <taxon>Cyclobacteriaceae</taxon>
        <taxon>Algoriphagus</taxon>
    </lineage>
</organism>
<accession>A0ABQ6PY93</accession>
<evidence type="ECO:0000313" key="3">
    <source>
        <dbReference type="EMBL" id="GMQ32899.1"/>
    </source>
</evidence>
<feature type="domain" description="Pyrroline-5-carboxylate reductase catalytic N-terminal" evidence="2">
    <location>
        <begin position="2"/>
        <end position="91"/>
    </location>
</feature>
<reference evidence="3 4" key="1">
    <citation type="submission" date="2023-08" db="EMBL/GenBank/DDBJ databases">
        <title>Draft genome sequence of Algoriphagus taiwanensis.</title>
        <authorList>
            <person name="Takatani N."/>
            <person name="Hosokawa M."/>
            <person name="Sawabe T."/>
        </authorList>
    </citation>
    <scope>NUCLEOTIDE SEQUENCE [LARGE SCALE GENOMIC DNA]</scope>
    <source>
        <strain evidence="3 4">JCM 19755</strain>
    </source>
</reference>
<dbReference type="InterPro" id="IPR051267">
    <property type="entry name" value="STEAP_metalloreductase"/>
</dbReference>